<dbReference type="EMBL" id="OU015569">
    <property type="protein sequence ID" value="CAG5099099.1"/>
    <property type="molecule type" value="Genomic_DNA"/>
</dbReference>
<evidence type="ECO:0000313" key="1">
    <source>
        <dbReference type="EMBL" id="CAG5099099.1"/>
    </source>
</evidence>
<protein>
    <submittedName>
        <fullName evidence="1">Oidioi.mRNA.OKI2018_I69.XSR.g16249.t1.cds</fullName>
    </submittedName>
</protein>
<reference evidence="1 2" key="1">
    <citation type="submission" date="2021-04" db="EMBL/GenBank/DDBJ databases">
        <authorList>
            <person name="Bliznina A."/>
        </authorList>
    </citation>
    <scope>NUCLEOTIDE SEQUENCE [LARGE SCALE GENOMIC DNA]</scope>
</reference>
<dbReference type="Proteomes" id="UP001158576">
    <property type="component" value="Chromosome XSR"/>
</dbReference>
<evidence type="ECO:0000313" key="2">
    <source>
        <dbReference type="Proteomes" id="UP001158576"/>
    </source>
</evidence>
<proteinExistence type="predicted"/>
<keyword evidence="2" id="KW-1185">Reference proteome</keyword>
<gene>
    <name evidence="1" type="ORF">OKIOD_LOCUS7807</name>
</gene>
<sequence length="169" mass="19480">MPVLLFVLSQSLPNQHSHKQMQTIWLQPILLMVPLIQPWACVEMLKRLHLRTTVLIKYLSTASVVIKQFDFEGKKHRASKREREAKGQKNSESISLISAEQGMDIYELDRQIESSRQYQHTSEEIRQNTIKAIKEHGTGFDSFDKSASIQELAGYSKAKIAEFMFETTI</sequence>
<organism evidence="1 2">
    <name type="scientific">Oikopleura dioica</name>
    <name type="common">Tunicate</name>
    <dbReference type="NCBI Taxonomy" id="34765"/>
    <lineage>
        <taxon>Eukaryota</taxon>
        <taxon>Metazoa</taxon>
        <taxon>Chordata</taxon>
        <taxon>Tunicata</taxon>
        <taxon>Appendicularia</taxon>
        <taxon>Copelata</taxon>
        <taxon>Oikopleuridae</taxon>
        <taxon>Oikopleura</taxon>
    </lineage>
</organism>
<accession>A0ABN7SJG0</accession>
<name>A0ABN7SJG0_OIKDI</name>